<dbReference type="GO" id="GO:0035438">
    <property type="term" value="F:cyclic-di-GMP binding"/>
    <property type="evidence" value="ECO:0007669"/>
    <property type="project" value="InterPro"/>
</dbReference>
<evidence type="ECO:0000313" key="3">
    <source>
        <dbReference type="Proteomes" id="UP000034076"/>
    </source>
</evidence>
<dbReference type="InterPro" id="IPR009875">
    <property type="entry name" value="PilZ_domain"/>
</dbReference>
<dbReference type="STRING" id="270498.CHK_1987"/>
<dbReference type="OrthoDB" id="9783080at2"/>
<reference evidence="2 3" key="1">
    <citation type="submission" date="2015-04" db="EMBL/GenBank/DDBJ databases">
        <title>Draft genome sequence of bacteremic isolate Catabacter hongkongensis type strain HKU16T.</title>
        <authorList>
            <person name="Lau S.K."/>
            <person name="Teng J.L."/>
            <person name="Huang Y."/>
            <person name="Curreem S.O."/>
            <person name="Tsui S.K."/>
            <person name="Woo P.C."/>
        </authorList>
    </citation>
    <scope>NUCLEOTIDE SEQUENCE [LARGE SCALE GENOMIC DNA]</scope>
    <source>
        <strain evidence="2 3">HKU16</strain>
    </source>
</reference>
<evidence type="ECO:0000313" key="2">
    <source>
        <dbReference type="EMBL" id="KKI50521.1"/>
    </source>
</evidence>
<dbReference type="EMBL" id="LAYJ01000105">
    <property type="protein sequence ID" value="KKI50521.1"/>
    <property type="molecule type" value="Genomic_DNA"/>
</dbReference>
<organism evidence="2 3">
    <name type="scientific">Christensenella hongkongensis</name>
    <dbReference type="NCBI Taxonomy" id="270498"/>
    <lineage>
        <taxon>Bacteria</taxon>
        <taxon>Bacillati</taxon>
        <taxon>Bacillota</taxon>
        <taxon>Clostridia</taxon>
        <taxon>Christensenellales</taxon>
        <taxon>Christensenellaceae</taxon>
        <taxon>Christensenella</taxon>
    </lineage>
</organism>
<gene>
    <name evidence="2" type="ORF">CHK_1987</name>
</gene>
<dbReference type="Proteomes" id="UP000034076">
    <property type="component" value="Unassembled WGS sequence"/>
</dbReference>
<dbReference type="AlphaFoldDB" id="A0A0M2NHU2"/>
<comment type="caution">
    <text evidence="2">The sequence shown here is derived from an EMBL/GenBank/DDBJ whole genome shotgun (WGS) entry which is preliminary data.</text>
</comment>
<sequence length="216" mass="25426">MTEKTMQPKFGDLLYIEVPEENIIKTHIEFVEGNDIWVQEIASELRQINNHKKRFDVRCVRRKDICSFRVQLLGSEWIEDIWTTHLGIISPIMEDDRREAYRLQKLFDVLLKRIVDGSEEEEAWQCQGTDISDIGLGFTCSVKNRYRYKVGTILGCRFRLGDTEYDLRAKVARVIDGGDERNRLIRVGVHFIDLDDARIGKSLRQYIYRQQVKGRK</sequence>
<accession>A0A0M2NHU2</accession>
<evidence type="ECO:0000259" key="1">
    <source>
        <dbReference type="Pfam" id="PF07238"/>
    </source>
</evidence>
<dbReference type="RefSeq" id="WP_046443837.1">
    <property type="nucleotide sequence ID" value="NZ_LAYJ01000105.1"/>
</dbReference>
<protein>
    <recommendedName>
        <fullName evidence="1">PilZ domain-containing protein</fullName>
    </recommendedName>
</protein>
<name>A0A0M2NHU2_9FIRM</name>
<feature type="domain" description="PilZ" evidence="1">
    <location>
        <begin position="96"/>
        <end position="208"/>
    </location>
</feature>
<dbReference type="Pfam" id="PF07238">
    <property type="entry name" value="PilZ"/>
    <property type="match status" value="1"/>
</dbReference>
<proteinExistence type="predicted"/>
<dbReference type="Gene3D" id="2.40.10.220">
    <property type="entry name" value="predicted glycosyltransferase like domains"/>
    <property type="match status" value="1"/>
</dbReference>
<keyword evidence="3" id="KW-1185">Reference proteome</keyword>